<feature type="region of interest" description="Disordered" evidence="1">
    <location>
        <begin position="21"/>
        <end position="44"/>
    </location>
</feature>
<dbReference type="Proteomes" id="UP000019474">
    <property type="component" value="Unassembled WGS sequence"/>
</dbReference>
<name>W9EF22_9LACO</name>
<evidence type="ECO:0000313" key="2">
    <source>
        <dbReference type="EMBL" id="ETO40677.1"/>
    </source>
</evidence>
<accession>W9EF22</accession>
<organism evidence="2 3">
    <name type="scientific">Fructilactobacillus florum 8D</name>
    <dbReference type="NCBI Taxonomy" id="1221538"/>
    <lineage>
        <taxon>Bacteria</taxon>
        <taxon>Bacillati</taxon>
        <taxon>Bacillota</taxon>
        <taxon>Bacilli</taxon>
        <taxon>Lactobacillales</taxon>
        <taxon>Lactobacillaceae</taxon>
        <taxon>Fructilactobacillus</taxon>
    </lineage>
</organism>
<comment type="caution">
    <text evidence="2">The sequence shown here is derived from an EMBL/GenBank/DDBJ whole genome shotgun (WGS) entry which is preliminary data.</text>
</comment>
<dbReference type="PATRIC" id="fig|1221538.3.peg.420"/>
<evidence type="ECO:0000313" key="3">
    <source>
        <dbReference type="Proteomes" id="UP000019474"/>
    </source>
</evidence>
<reference evidence="2 3" key="1">
    <citation type="submission" date="2012-08" db="EMBL/GenBank/DDBJ databases">
        <title>Genome sequencing of Lactobacillus florum 8D.</title>
        <authorList>
            <person name="Kim E.B."/>
            <person name="Marco M.L."/>
        </authorList>
    </citation>
    <scope>NUCLEOTIDE SEQUENCE [LARGE SCALE GENOMIC DNA]</scope>
    <source>
        <strain evidence="2 3">8D</strain>
    </source>
</reference>
<protein>
    <submittedName>
        <fullName evidence="2">Uncharacterized protein</fullName>
    </submittedName>
</protein>
<proteinExistence type="predicted"/>
<gene>
    <name evidence="2" type="ORF">B808_415</name>
</gene>
<keyword evidence="3" id="KW-1185">Reference proteome</keyword>
<evidence type="ECO:0000256" key="1">
    <source>
        <dbReference type="SAM" id="MobiDB-lite"/>
    </source>
</evidence>
<dbReference type="EMBL" id="ALXG01000016">
    <property type="protein sequence ID" value="ETO40677.1"/>
    <property type="molecule type" value="Genomic_DNA"/>
</dbReference>
<dbReference type="AlphaFoldDB" id="W9EF22"/>
<sequence>MLLTPRTYNLLKLTNLVKTTNNRQHLSNKTPQKKVRKTEPFLGQ</sequence>